<keyword evidence="6" id="KW-1185">Reference proteome</keyword>
<keyword evidence="4" id="KW-0472">Membrane</keyword>
<evidence type="ECO:0000256" key="3">
    <source>
        <dbReference type="ARBA" id="ARBA00023134"/>
    </source>
</evidence>
<comment type="subcellular location">
    <subcellularLocation>
        <location evidence="1">Membrane</location>
    </subcellularLocation>
</comment>
<dbReference type="AlphaFoldDB" id="A0A851DTD6"/>
<dbReference type="PROSITE" id="PS51420">
    <property type="entry name" value="RHO"/>
    <property type="match status" value="1"/>
</dbReference>
<evidence type="ECO:0000256" key="2">
    <source>
        <dbReference type="ARBA" id="ARBA00022741"/>
    </source>
</evidence>
<dbReference type="Pfam" id="PF00071">
    <property type="entry name" value="Ras"/>
    <property type="match status" value="1"/>
</dbReference>
<feature type="non-terminal residue" evidence="5">
    <location>
        <position position="1"/>
    </location>
</feature>
<evidence type="ECO:0000256" key="4">
    <source>
        <dbReference type="ARBA" id="ARBA00023136"/>
    </source>
</evidence>
<dbReference type="GO" id="GO:0003924">
    <property type="term" value="F:GTPase activity"/>
    <property type="evidence" value="ECO:0007669"/>
    <property type="project" value="InterPro"/>
</dbReference>
<dbReference type="GO" id="GO:0005525">
    <property type="term" value="F:GTP binding"/>
    <property type="evidence" value="ECO:0007669"/>
    <property type="project" value="UniProtKB-KW"/>
</dbReference>
<dbReference type="PROSITE" id="PS51421">
    <property type="entry name" value="RAS"/>
    <property type="match status" value="1"/>
</dbReference>
<dbReference type="SMART" id="SM00174">
    <property type="entry name" value="RHO"/>
    <property type="match status" value="1"/>
</dbReference>
<feature type="non-terminal residue" evidence="5">
    <location>
        <position position="200"/>
    </location>
</feature>
<dbReference type="SMART" id="SM00175">
    <property type="entry name" value="RAB"/>
    <property type="match status" value="1"/>
</dbReference>
<dbReference type="PRINTS" id="PR00449">
    <property type="entry name" value="RASTRNSFRMNG"/>
</dbReference>
<comment type="caution">
    <text evidence="5">The sequence shown here is derived from an EMBL/GenBank/DDBJ whole genome shotgun (WGS) entry which is preliminary data.</text>
</comment>
<dbReference type="GO" id="GO:0007264">
    <property type="term" value="P:small GTPase-mediated signal transduction"/>
    <property type="evidence" value="ECO:0007669"/>
    <property type="project" value="InterPro"/>
</dbReference>
<dbReference type="SUPFAM" id="SSF52540">
    <property type="entry name" value="P-loop containing nucleoside triphosphate hydrolases"/>
    <property type="match status" value="1"/>
</dbReference>
<keyword evidence="2" id="KW-0547">Nucleotide-binding</keyword>
<dbReference type="PROSITE" id="PS51419">
    <property type="entry name" value="RAB"/>
    <property type="match status" value="1"/>
</dbReference>
<reference evidence="5" key="1">
    <citation type="submission" date="2019-10" db="EMBL/GenBank/DDBJ databases">
        <title>Bird 10,000 Genomes (B10K) Project - Family phase.</title>
        <authorList>
            <person name="Zhang G."/>
        </authorList>
    </citation>
    <scope>NUCLEOTIDE SEQUENCE</scope>
    <source>
        <strain evidence="5">B10K-DU-002-69</strain>
        <tissue evidence="5">Muscle</tissue>
    </source>
</reference>
<protein>
    <submittedName>
        <fullName evidence="5">RHOB protein</fullName>
    </submittedName>
</protein>
<dbReference type="InterPro" id="IPR001806">
    <property type="entry name" value="Small_GTPase"/>
</dbReference>
<dbReference type="GO" id="GO:0016020">
    <property type="term" value="C:membrane"/>
    <property type="evidence" value="ECO:0007669"/>
    <property type="project" value="UniProtKB-SubCell"/>
</dbReference>
<evidence type="ECO:0000256" key="1">
    <source>
        <dbReference type="ARBA" id="ARBA00004370"/>
    </source>
</evidence>
<dbReference type="InterPro" id="IPR027417">
    <property type="entry name" value="P-loop_NTPase"/>
</dbReference>
<dbReference type="FunFam" id="3.40.50.300:FF:002060">
    <property type="entry name" value="Rho family GTPase"/>
    <property type="match status" value="1"/>
</dbReference>
<dbReference type="InterPro" id="IPR005225">
    <property type="entry name" value="Small_GTP-bd"/>
</dbReference>
<dbReference type="EMBL" id="WEIS01103818">
    <property type="protein sequence ID" value="NWI71146.1"/>
    <property type="molecule type" value="Genomic_DNA"/>
</dbReference>
<evidence type="ECO:0000313" key="6">
    <source>
        <dbReference type="Proteomes" id="UP000660247"/>
    </source>
</evidence>
<evidence type="ECO:0000313" key="5">
    <source>
        <dbReference type="EMBL" id="NWI71146.1"/>
    </source>
</evidence>
<organism evidence="5 6">
    <name type="scientific">Todus mexicanus</name>
    <name type="common">Puerto Rican tody</name>
    <dbReference type="NCBI Taxonomy" id="135184"/>
    <lineage>
        <taxon>Eukaryota</taxon>
        <taxon>Metazoa</taxon>
        <taxon>Chordata</taxon>
        <taxon>Craniata</taxon>
        <taxon>Vertebrata</taxon>
        <taxon>Euteleostomi</taxon>
        <taxon>Archelosauria</taxon>
        <taxon>Archosauria</taxon>
        <taxon>Dinosauria</taxon>
        <taxon>Saurischia</taxon>
        <taxon>Theropoda</taxon>
        <taxon>Coelurosauria</taxon>
        <taxon>Aves</taxon>
        <taxon>Neognathae</taxon>
        <taxon>Neoaves</taxon>
        <taxon>Telluraves</taxon>
        <taxon>Coraciimorphae</taxon>
        <taxon>Coraciiformes</taxon>
        <taxon>Todidae</taxon>
        <taxon>Todus</taxon>
    </lineage>
</organism>
<dbReference type="Proteomes" id="UP000660247">
    <property type="component" value="Unassembled WGS sequence"/>
</dbReference>
<dbReference type="NCBIfam" id="TIGR00231">
    <property type="entry name" value="small_GTP"/>
    <property type="match status" value="1"/>
</dbReference>
<accession>A0A851DTD6</accession>
<proteinExistence type="predicted"/>
<keyword evidence="3" id="KW-0342">GTP-binding</keyword>
<dbReference type="OrthoDB" id="9298832at2759"/>
<dbReference type="SMART" id="SM00173">
    <property type="entry name" value="RAS"/>
    <property type="match status" value="1"/>
</dbReference>
<name>A0A851DTD6_TODME</name>
<dbReference type="Gene3D" id="3.40.50.300">
    <property type="entry name" value="P-loop containing nucleotide triphosphate hydrolases"/>
    <property type="match status" value="1"/>
</dbReference>
<dbReference type="InterPro" id="IPR003578">
    <property type="entry name" value="Small_GTPase_Rho"/>
</dbReference>
<dbReference type="PANTHER" id="PTHR24072">
    <property type="entry name" value="RHO FAMILY GTPASE"/>
    <property type="match status" value="1"/>
</dbReference>
<sequence length="200" mass="22229">TAGLRIELTVVGDDRCGKMCLLFALCHKQLPKSYEPTRCDAYTTGIEVDRQEINLILFDVAGKKEVSYQNLCSVFYKDTDVILMCFSTDSLDSHRNTLDFWVQEIKMFCPTLPIILVATKIELRADEGIEKKLTSPGEEPINTSEGKALAASIGAYVYLECSAKRKEGVDTALGIISQCALKEKRKERGSTGAAEFCKRI</sequence>
<gene>
    <name evidence="5" type="primary">Rhob_1</name>
    <name evidence="5" type="ORF">TODMEX_R01680</name>
</gene>